<dbReference type="PANTHER" id="PTHR30273">
    <property type="entry name" value="PERIPLASMIC SIGNAL SENSOR AND SIGMA FACTOR ACTIVATOR FECR-RELATED"/>
    <property type="match status" value="1"/>
</dbReference>
<evidence type="ECO:0000256" key="1">
    <source>
        <dbReference type="SAM" id="Phobius"/>
    </source>
</evidence>
<sequence length="337" mass="38787">MSEEEKIKHLYHKYINRTCTDAELEEMFELLKKDGNIGGVRSVLRQNWEEGDSLEELSSLDWNTFLQRTNQVDREEAPAAPKMKKWLVPLSAAASLLLVLGVAAWFWMHREVITMYETRYGEVQEIVLSDDSKIRLNANSKLYWNENWQRTGRRVVRIEGEAFFEVAHRNGNPFFVKTEDLTVKVTGTSFNVTNRRNATEVFLESGEVVLELHQEDGSEGEAAKGEKSGEHSLKLIPGDQFKYSNATRKLEQKNNRTIEQAASWKTGELIYKNVPLHEVLQELTDVYGKSFVVQDSSLFEKNVDVGLPYSDWETVKKLLKFTINAEMSENENKVTIK</sequence>
<feature type="domain" description="Protein FecR C-terminal" evidence="3">
    <location>
        <begin position="269"/>
        <end position="336"/>
    </location>
</feature>
<dbReference type="AlphaFoldDB" id="A0A953HP74"/>
<feature type="transmembrane region" description="Helical" evidence="1">
    <location>
        <begin position="86"/>
        <end position="108"/>
    </location>
</feature>
<dbReference type="GO" id="GO:0016989">
    <property type="term" value="F:sigma factor antagonist activity"/>
    <property type="evidence" value="ECO:0007669"/>
    <property type="project" value="TreeGrafter"/>
</dbReference>
<dbReference type="Gene3D" id="2.60.120.1440">
    <property type="match status" value="1"/>
</dbReference>
<dbReference type="EMBL" id="JAHVHU010000016">
    <property type="protein sequence ID" value="MBY5959649.1"/>
    <property type="molecule type" value="Genomic_DNA"/>
</dbReference>
<keyword evidence="5" id="KW-1185">Reference proteome</keyword>
<dbReference type="PIRSF" id="PIRSF018266">
    <property type="entry name" value="FecR"/>
    <property type="match status" value="1"/>
</dbReference>
<evidence type="ECO:0000259" key="2">
    <source>
        <dbReference type="Pfam" id="PF04773"/>
    </source>
</evidence>
<gene>
    <name evidence="4" type="ORF">KUV50_15960</name>
</gene>
<dbReference type="Pfam" id="PF04773">
    <property type="entry name" value="FecR"/>
    <property type="match status" value="1"/>
</dbReference>
<dbReference type="Gene3D" id="3.55.50.30">
    <property type="match status" value="1"/>
</dbReference>
<protein>
    <submittedName>
        <fullName evidence="4">FecR domain-containing protein</fullName>
    </submittedName>
</protein>
<dbReference type="Pfam" id="PF16344">
    <property type="entry name" value="FecR_C"/>
    <property type="match status" value="1"/>
</dbReference>
<organism evidence="4 5">
    <name type="scientific">Membranihabitans marinus</name>
    <dbReference type="NCBI Taxonomy" id="1227546"/>
    <lineage>
        <taxon>Bacteria</taxon>
        <taxon>Pseudomonadati</taxon>
        <taxon>Bacteroidota</taxon>
        <taxon>Saprospiria</taxon>
        <taxon>Saprospirales</taxon>
        <taxon>Saprospiraceae</taxon>
        <taxon>Membranihabitans</taxon>
    </lineage>
</organism>
<name>A0A953HP74_9BACT</name>
<evidence type="ECO:0000313" key="5">
    <source>
        <dbReference type="Proteomes" id="UP000753961"/>
    </source>
</evidence>
<feature type="domain" description="FecR protein" evidence="2">
    <location>
        <begin position="116"/>
        <end position="208"/>
    </location>
</feature>
<reference evidence="4" key="1">
    <citation type="submission" date="2021-06" db="EMBL/GenBank/DDBJ databases">
        <title>44 bacteria genomes isolated from Dapeng, Shenzhen.</title>
        <authorList>
            <person name="Zheng W."/>
            <person name="Yu S."/>
            <person name="Huang Y."/>
        </authorList>
    </citation>
    <scope>NUCLEOTIDE SEQUENCE</scope>
    <source>
        <strain evidence="4">DP5N28-2</strain>
    </source>
</reference>
<dbReference type="InterPro" id="IPR006860">
    <property type="entry name" value="FecR"/>
</dbReference>
<evidence type="ECO:0000313" key="4">
    <source>
        <dbReference type="EMBL" id="MBY5959649.1"/>
    </source>
</evidence>
<keyword evidence="1" id="KW-0812">Transmembrane</keyword>
<keyword evidence="1" id="KW-1133">Transmembrane helix</keyword>
<accession>A0A953HP74</accession>
<keyword evidence="1" id="KW-0472">Membrane</keyword>
<dbReference type="RefSeq" id="WP_222581185.1">
    <property type="nucleotide sequence ID" value="NZ_JAHVHU010000016.1"/>
</dbReference>
<dbReference type="InterPro" id="IPR012373">
    <property type="entry name" value="Ferrdict_sens_TM"/>
</dbReference>
<dbReference type="PANTHER" id="PTHR30273:SF2">
    <property type="entry name" value="PROTEIN FECR"/>
    <property type="match status" value="1"/>
</dbReference>
<dbReference type="InterPro" id="IPR032508">
    <property type="entry name" value="FecR_C"/>
</dbReference>
<dbReference type="Proteomes" id="UP000753961">
    <property type="component" value="Unassembled WGS sequence"/>
</dbReference>
<comment type="caution">
    <text evidence="4">The sequence shown here is derived from an EMBL/GenBank/DDBJ whole genome shotgun (WGS) entry which is preliminary data.</text>
</comment>
<proteinExistence type="predicted"/>
<evidence type="ECO:0000259" key="3">
    <source>
        <dbReference type="Pfam" id="PF16344"/>
    </source>
</evidence>